<dbReference type="InterPro" id="IPR001753">
    <property type="entry name" value="Enoyl-CoA_hydra/iso"/>
</dbReference>
<dbReference type="InterPro" id="IPR051683">
    <property type="entry name" value="Enoyl-CoA_Hydratase/Isomerase"/>
</dbReference>
<dbReference type="GO" id="GO:0003824">
    <property type="term" value="F:catalytic activity"/>
    <property type="evidence" value="ECO:0007669"/>
    <property type="project" value="UniProtKB-ARBA"/>
</dbReference>
<dbReference type="EMBL" id="BMKN01000001">
    <property type="protein sequence ID" value="GGE41897.1"/>
    <property type="molecule type" value="Genomic_DNA"/>
</dbReference>
<reference evidence="2" key="1">
    <citation type="journal article" date="2014" name="Int. J. Syst. Evol. Microbiol.">
        <title>Complete genome sequence of Corynebacterium casei LMG S-19264T (=DSM 44701T), isolated from a smear-ripened cheese.</title>
        <authorList>
            <consortium name="US DOE Joint Genome Institute (JGI-PGF)"/>
            <person name="Walter F."/>
            <person name="Albersmeier A."/>
            <person name="Kalinowski J."/>
            <person name="Ruckert C."/>
        </authorList>
    </citation>
    <scope>NUCLEOTIDE SEQUENCE</scope>
    <source>
        <strain evidence="2">CGMCC 1.16012</strain>
    </source>
</reference>
<dbReference type="Gene3D" id="3.90.226.10">
    <property type="entry name" value="2-enoyl-CoA Hydratase, Chain A, domain 1"/>
    <property type="match status" value="1"/>
</dbReference>
<dbReference type="PANTHER" id="PTHR42964">
    <property type="entry name" value="ENOYL-COA HYDRATASE"/>
    <property type="match status" value="1"/>
</dbReference>
<reference evidence="2" key="2">
    <citation type="submission" date="2020-09" db="EMBL/GenBank/DDBJ databases">
        <authorList>
            <person name="Sun Q."/>
            <person name="Zhou Y."/>
        </authorList>
    </citation>
    <scope>NUCLEOTIDE SEQUENCE</scope>
    <source>
        <strain evidence="2">CGMCC 1.16012</strain>
    </source>
</reference>
<dbReference type="AlphaFoldDB" id="A0A917ACS1"/>
<dbReference type="CDD" id="cd06558">
    <property type="entry name" value="crotonase-like"/>
    <property type="match status" value="1"/>
</dbReference>
<keyword evidence="3" id="KW-1185">Reference proteome</keyword>
<accession>A0A917ACS1</accession>
<organism evidence="2 3">
    <name type="scientific">Actibacterium pelagium</name>
    <dbReference type="NCBI Taxonomy" id="2029103"/>
    <lineage>
        <taxon>Bacteria</taxon>
        <taxon>Pseudomonadati</taxon>
        <taxon>Pseudomonadota</taxon>
        <taxon>Alphaproteobacteria</taxon>
        <taxon>Rhodobacterales</taxon>
        <taxon>Roseobacteraceae</taxon>
        <taxon>Actibacterium</taxon>
    </lineage>
</organism>
<dbReference type="InterPro" id="IPR029045">
    <property type="entry name" value="ClpP/crotonase-like_dom_sf"/>
</dbReference>
<dbReference type="PANTHER" id="PTHR42964:SF1">
    <property type="entry name" value="POLYKETIDE BIOSYNTHESIS ENOYL-COA HYDRATASE PKSH-RELATED"/>
    <property type="match status" value="1"/>
</dbReference>
<evidence type="ECO:0000313" key="2">
    <source>
        <dbReference type="EMBL" id="GGE41897.1"/>
    </source>
</evidence>
<dbReference type="NCBIfam" id="NF005675">
    <property type="entry name" value="PRK07468.1"/>
    <property type="match status" value="1"/>
</dbReference>
<sequence length="262" mass="27766">MTYQTLDVKIDDRGVAYVTLNRPEKRNALSAQMIAELTDLAKTVGAQASTRAMVLTGAGDTFCAGGDLGWMMDQIKADRETRMLEARKLAMMLNALNEMPTPLIGMVQGGAYGGGVGMACVCDLTLALPTARFGLTETKLGLIPATISPYVLARMGEGRARQVFMSARLFKATEAVDLGVVSKVVDENAVDEAIEAEVAPYLSVAPGAVGAAKALARSLGPKISSAVIDDTIERLADVWETDEAREGIAAFLEKRPAPWANG</sequence>
<evidence type="ECO:0000256" key="1">
    <source>
        <dbReference type="ARBA" id="ARBA00005254"/>
    </source>
</evidence>
<dbReference type="RefSeq" id="WP_095596417.1">
    <property type="nucleotide sequence ID" value="NZ_BMKN01000001.1"/>
</dbReference>
<gene>
    <name evidence="2" type="ORF">GCM10011517_06890</name>
</gene>
<comment type="caution">
    <text evidence="2">The sequence shown here is derived from an EMBL/GenBank/DDBJ whole genome shotgun (WGS) entry which is preliminary data.</text>
</comment>
<dbReference type="Pfam" id="PF00378">
    <property type="entry name" value="ECH_1"/>
    <property type="match status" value="1"/>
</dbReference>
<protein>
    <submittedName>
        <fullName evidence="2">Enoyl-CoA hydratase</fullName>
    </submittedName>
</protein>
<dbReference type="OrthoDB" id="9795613at2"/>
<evidence type="ECO:0000313" key="3">
    <source>
        <dbReference type="Proteomes" id="UP000606730"/>
    </source>
</evidence>
<dbReference type="Proteomes" id="UP000606730">
    <property type="component" value="Unassembled WGS sequence"/>
</dbReference>
<proteinExistence type="inferred from homology"/>
<name>A0A917ACS1_9RHOB</name>
<dbReference type="Gene3D" id="1.10.12.10">
    <property type="entry name" value="Lyase 2-enoyl-coa Hydratase, Chain A, domain 2"/>
    <property type="match status" value="1"/>
</dbReference>
<dbReference type="SUPFAM" id="SSF52096">
    <property type="entry name" value="ClpP/crotonase"/>
    <property type="match status" value="1"/>
</dbReference>
<comment type="similarity">
    <text evidence="1">Belongs to the enoyl-CoA hydratase/isomerase family.</text>
</comment>
<dbReference type="InterPro" id="IPR014748">
    <property type="entry name" value="Enoyl-CoA_hydra_C"/>
</dbReference>